<evidence type="ECO:0008006" key="4">
    <source>
        <dbReference type="Google" id="ProtNLM"/>
    </source>
</evidence>
<dbReference type="PANTHER" id="PTHR42342:SF1">
    <property type="entry name" value="STATIONARY PHASE PROTEIN 5"/>
    <property type="match status" value="1"/>
</dbReference>
<evidence type="ECO:0000313" key="2">
    <source>
        <dbReference type="EMBL" id="KAF1981091.1"/>
    </source>
</evidence>
<dbReference type="EMBL" id="ML977208">
    <property type="protein sequence ID" value="KAF1981091.1"/>
    <property type="molecule type" value="Genomic_DNA"/>
</dbReference>
<dbReference type="Proteomes" id="UP000800041">
    <property type="component" value="Unassembled WGS sequence"/>
</dbReference>
<sequence length="451" mass="48755">MAPAPGTLHAMVGRSLKTLRVYYAKAQEAVQSRVARSTTQTQTQIQPVYAYNPRQPIHPAAFLKQSKSRWFSTYRSVNAGPTVRNYGTSAPRGPKVLRADFPKSRVASAINAFSGRAPFASTLRPNLTGGTLGRTAGGYCAGAGRMGGARYFSHTPAAPAQVVQNVSQALRAFFISGQKAQFDGVDPASGEKRYKSVSALQQSANEKMKNAIPRSTPGSFVDFKVNPTITALTPLASVTGYSTASFPSKALNLNTDGLLDVLSTDFSRALKDLAAILTDLKRLSALGDLPITYRAENLCIRIHFPGCDADTVEGLCAELNVQRGVVGQDADFDAFVGTEIALLFPFAPSKTVSECSFFAKPPEQRRVAADKIDWRVRSPSEASDAEYSTLSDAGLGFDAVAEEDVEGNPWVSSPSGYESLRTSDLESEAGKEMPLEYRTYEDMLNFLEDRR</sequence>
<dbReference type="PANTHER" id="PTHR42342">
    <property type="entry name" value="STATIONARY PHASE PROTEIN 5"/>
    <property type="match status" value="1"/>
</dbReference>
<reference evidence="2" key="1">
    <citation type="journal article" date="2020" name="Stud. Mycol.">
        <title>101 Dothideomycetes genomes: a test case for predicting lifestyles and emergence of pathogens.</title>
        <authorList>
            <person name="Haridas S."/>
            <person name="Albert R."/>
            <person name="Binder M."/>
            <person name="Bloem J."/>
            <person name="Labutti K."/>
            <person name="Salamov A."/>
            <person name="Andreopoulos B."/>
            <person name="Baker S."/>
            <person name="Barry K."/>
            <person name="Bills G."/>
            <person name="Bluhm B."/>
            <person name="Cannon C."/>
            <person name="Castanera R."/>
            <person name="Culley D."/>
            <person name="Daum C."/>
            <person name="Ezra D."/>
            <person name="Gonzalez J."/>
            <person name="Henrissat B."/>
            <person name="Kuo A."/>
            <person name="Liang C."/>
            <person name="Lipzen A."/>
            <person name="Lutzoni F."/>
            <person name="Magnuson J."/>
            <person name="Mondo S."/>
            <person name="Nolan M."/>
            <person name="Ohm R."/>
            <person name="Pangilinan J."/>
            <person name="Park H.-J."/>
            <person name="Ramirez L."/>
            <person name="Alfaro M."/>
            <person name="Sun H."/>
            <person name="Tritt A."/>
            <person name="Yoshinaga Y."/>
            <person name="Zwiers L.-H."/>
            <person name="Turgeon B."/>
            <person name="Goodwin S."/>
            <person name="Spatafora J."/>
            <person name="Crous P."/>
            <person name="Grigoriev I."/>
        </authorList>
    </citation>
    <scope>NUCLEOTIDE SEQUENCE</scope>
    <source>
        <strain evidence="2">CBS 113979</strain>
    </source>
</reference>
<gene>
    <name evidence="2" type="ORF">K402DRAFT_398856</name>
</gene>
<proteinExistence type="predicted"/>
<protein>
    <recommendedName>
        <fullName evidence="4">Casein kinase II beta 2 subunit</fullName>
    </recommendedName>
</protein>
<name>A0A6G1GJK4_9PEZI</name>
<feature type="region of interest" description="Disordered" evidence="1">
    <location>
        <begin position="405"/>
        <end position="434"/>
    </location>
</feature>
<dbReference type="GO" id="GO:0070628">
    <property type="term" value="F:proteasome binding"/>
    <property type="evidence" value="ECO:0007669"/>
    <property type="project" value="InterPro"/>
</dbReference>
<feature type="compositionally biased region" description="Basic and acidic residues" evidence="1">
    <location>
        <begin position="421"/>
        <end position="434"/>
    </location>
</feature>
<dbReference type="OrthoDB" id="5415241at2759"/>
<keyword evidence="3" id="KW-1185">Reference proteome</keyword>
<dbReference type="AlphaFoldDB" id="A0A6G1GJK4"/>
<dbReference type="InterPro" id="IPR038816">
    <property type="entry name" value="Stationary_phase_5"/>
</dbReference>
<accession>A0A6G1GJK4</accession>
<organism evidence="2 3">
    <name type="scientific">Aulographum hederae CBS 113979</name>
    <dbReference type="NCBI Taxonomy" id="1176131"/>
    <lineage>
        <taxon>Eukaryota</taxon>
        <taxon>Fungi</taxon>
        <taxon>Dikarya</taxon>
        <taxon>Ascomycota</taxon>
        <taxon>Pezizomycotina</taxon>
        <taxon>Dothideomycetes</taxon>
        <taxon>Pleosporomycetidae</taxon>
        <taxon>Aulographales</taxon>
        <taxon>Aulographaceae</taxon>
    </lineage>
</organism>
<evidence type="ECO:0000256" key="1">
    <source>
        <dbReference type="SAM" id="MobiDB-lite"/>
    </source>
</evidence>
<feature type="compositionally biased region" description="Polar residues" evidence="1">
    <location>
        <begin position="410"/>
        <end position="420"/>
    </location>
</feature>
<evidence type="ECO:0000313" key="3">
    <source>
        <dbReference type="Proteomes" id="UP000800041"/>
    </source>
</evidence>
<dbReference type="GO" id="GO:0043248">
    <property type="term" value="P:proteasome assembly"/>
    <property type="evidence" value="ECO:0007669"/>
    <property type="project" value="TreeGrafter"/>
</dbReference>